<dbReference type="PANTHER" id="PTHR46390">
    <property type="entry name" value="MANNOSE-1-PHOSPHATE GUANYLYLTRANSFERASE"/>
    <property type="match status" value="1"/>
</dbReference>
<dbReference type="FunFam" id="3.90.550.10:FF:000046">
    <property type="entry name" value="Mannose-1-phosphate guanylyltransferase (GDP)"/>
    <property type="match status" value="1"/>
</dbReference>
<keyword evidence="3" id="KW-0547">Nucleotide-binding</keyword>
<evidence type="ECO:0000256" key="1">
    <source>
        <dbReference type="ARBA" id="ARBA00022679"/>
    </source>
</evidence>
<keyword evidence="1" id="KW-0808">Transferase</keyword>
<dbReference type="InterPro" id="IPR049577">
    <property type="entry name" value="GMPP_N"/>
</dbReference>
<reference evidence="7" key="1">
    <citation type="journal article" date="2015" name="Nature">
        <title>Complex archaea that bridge the gap between prokaryotes and eukaryotes.</title>
        <authorList>
            <person name="Spang A."/>
            <person name="Saw J.H."/>
            <person name="Jorgensen S.L."/>
            <person name="Zaremba-Niedzwiedzka K."/>
            <person name="Martijn J."/>
            <person name="Lind A.E."/>
            <person name="van Eijk R."/>
            <person name="Schleper C."/>
            <person name="Guy L."/>
            <person name="Ettema T.J."/>
        </authorList>
    </citation>
    <scope>NUCLEOTIDE SEQUENCE</scope>
</reference>
<evidence type="ECO:0000259" key="6">
    <source>
        <dbReference type="Pfam" id="PF22640"/>
    </source>
</evidence>
<dbReference type="Gene3D" id="3.90.550.10">
    <property type="entry name" value="Spore Coat Polysaccharide Biosynthesis Protein SpsA, Chain A"/>
    <property type="match status" value="1"/>
</dbReference>
<accession>A0A0F9QQJ1</accession>
<feature type="domain" description="MannoseP isomerase/GMP-like beta-helix" evidence="6">
    <location>
        <begin position="295"/>
        <end position="348"/>
    </location>
</feature>
<evidence type="ECO:0000256" key="3">
    <source>
        <dbReference type="ARBA" id="ARBA00022741"/>
    </source>
</evidence>
<dbReference type="InterPro" id="IPR029044">
    <property type="entry name" value="Nucleotide-diphossugar_trans"/>
</dbReference>
<dbReference type="Pfam" id="PF00483">
    <property type="entry name" value="NTP_transferase"/>
    <property type="match status" value="1"/>
</dbReference>
<organism evidence="7">
    <name type="scientific">marine sediment metagenome</name>
    <dbReference type="NCBI Taxonomy" id="412755"/>
    <lineage>
        <taxon>unclassified sequences</taxon>
        <taxon>metagenomes</taxon>
        <taxon>ecological metagenomes</taxon>
    </lineage>
</organism>
<gene>
    <name evidence="7" type="ORF">LCGC14_0986260</name>
</gene>
<dbReference type="PANTHER" id="PTHR46390:SF1">
    <property type="entry name" value="MANNOSE-1-PHOSPHATE GUANYLYLTRANSFERASE"/>
    <property type="match status" value="1"/>
</dbReference>
<sequence length="358" mass="40343">MDIRAVIMAGGAGTRFWPLSRKKNPKQFLPIVSDKTMIEETVHRLLAKVPSNHIYTIANFSQTQVIRSLLPDLPQENLLVEPTGRNTAPSLMLATAWIYLQNPKAVLAALPADHLIKDAPLFLRKLDAGATAAAKGESLITFGIPPAYPETGYGYIRFSPEKPLHFLDEPFFSVQEFKEKPEYEQAKNFLEKGNYFWNSGMFLWRADIFVQKLEKYAPSMFIYWQKILDALKNKDETQIASIFEEIPSISIDNALMEKAEGVLMGRGNFGWSDVGAWSSLADIWPRDKEGNTLKGESIILDSKNCLLYNPHKLTALIGVKDIIVVDTEDALLITHKNMAQKVKDIVGKIKQKGKDKYL</sequence>
<keyword evidence="2" id="KW-0548">Nucleotidyltransferase</keyword>
<protein>
    <recommendedName>
        <fullName evidence="8">Nucleotidyl transferase domain-containing protein</fullName>
    </recommendedName>
</protein>
<dbReference type="EMBL" id="LAZR01003715">
    <property type="protein sequence ID" value="KKN15411.1"/>
    <property type="molecule type" value="Genomic_DNA"/>
</dbReference>
<dbReference type="InterPro" id="IPR051161">
    <property type="entry name" value="Mannose-6P_isomerase_type2"/>
</dbReference>
<dbReference type="AlphaFoldDB" id="A0A0F9QQJ1"/>
<name>A0A0F9QQJ1_9ZZZZ</name>
<dbReference type="InterPro" id="IPR005835">
    <property type="entry name" value="NTP_transferase_dom"/>
</dbReference>
<dbReference type="GO" id="GO:0009298">
    <property type="term" value="P:GDP-mannose biosynthetic process"/>
    <property type="evidence" value="ECO:0007669"/>
    <property type="project" value="TreeGrafter"/>
</dbReference>
<feature type="domain" description="Nucleotidyl transferase" evidence="5">
    <location>
        <begin position="5"/>
        <end position="285"/>
    </location>
</feature>
<evidence type="ECO:0008006" key="8">
    <source>
        <dbReference type="Google" id="ProtNLM"/>
    </source>
</evidence>
<evidence type="ECO:0000256" key="4">
    <source>
        <dbReference type="ARBA" id="ARBA00023134"/>
    </source>
</evidence>
<evidence type="ECO:0000259" key="5">
    <source>
        <dbReference type="Pfam" id="PF00483"/>
    </source>
</evidence>
<proteinExistence type="predicted"/>
<dbReference type="GO" id="GO:0005525">
    <property type="term" value="F:GTP binding"/>
    <property type="evidence" value="ECO:0007669"/>
    <property type="project" value="UniProtKB-KW"/>
</dbReference>
<dbReference type="InterPro" id="IPR054566">
    <property type="entry name" value="ManC/GMP-like_b-helix"/>
</dbReference>
<dbReference type="CDD" id="cd02509">
    <property type="entry name" value="GDP-M1P_Guanylyltransferase"/>
    <property type="match status" value="1"/>
</dbReference>
<dbReference type="Pfam" id="PF22640">
    <property type="entry name" value="ManC_GMP_beta-helix"/>
    <property type="match status" value="1"/>
</dbReference>
<evidence type="ECO:0000256" key="2">
    <source>
        <dbReference type="ARBA" id="ARBA00022695"/>
    </source>
</evidence>
<evidence type="ECO:0000313" key="7">
    <source>
        <dbReference type="EMBL" id="KKN15411.1"/>
    </source>
</evidence>
<dbReference type="GO" id="GO:0004475">
    <property type="term" value="F:mannose-1-phosphate guanylyltransferase (GTP) activity"/>
    <property type="evidence" value="ECO:0007669"/>
    <property type="project" value="InterPro"/>
</dbReference>
<comment type="caution">
    <text evidence="7">The sequence shown here is derived from an EMBL/GenBank/DDBJ whole genome shotgun (WGS) entry which is preliminary data.</text>
</comment>
<dbReference type="SUPFAM" id="SSF159283">
    <property type="entry name" value="Guanosine diphospho-D-mannose pyrophosphorylase/mannose-6-phosphate isomerase linker domain"/>
    <property type="match status" value="1"/>
</dbReference>
<keyword evidence="4" id="KW-0342">GTP-binding</keyword>
<dbReference type="SUPFAM" id="SSF53448">
    <property type="entry name" value="Nucleotide-diphospho-sugar transferases"/>
    <property type="match status" value="1"/>
</dbReference>